<feature type="compositionally biased region" description="Low complexity" evidence="5">
    <location>
        <begin position="535"/>
        <end position="555"/>
    </location>
</feature>
<gene>
    <name evidence="7" type="ORF">CDAUBV1_LOCUS11742</name>
</gene>
<feature type="region of interest" description="Disordered" evidence="5">
    <location>
        <begin position="41"/>
        <end position="70"/>
    </location>
</feature>
<comment type="caution">
    <text evidence="7">The sequence shown here is derived from an EMBL/GenBank/DDBJ whole genome shotgun (WGS) entry which is preliminary data.</text>
</comment>
<dbReference type="InterPro" id="IPR052440">
    <property type="entry name" value="Trans_Reg/Chrom_Remod"/>
</dbReference>
<keyword evidence="1" id="KW-0597">Phosphoprotein</keyword>
<dbReference type="SMART" id="SM00249">
    <property type="entry name" value="PHD"/>
    <property type="match status" value="1"/>
</dbReference>
<dbReference type="PANTHER" id="PTHR14955:SF4">
    <property type="entry name" value="PHD-TYPE DOMAIN-CONTAINING PROTEIN"/>
    <property type="match status" value="1"/>
</dbReference>
<protein>
    <recommendedName>
        <fullName evidence="6">PHD-type domain-containing protein</fullName>
    </recommendedName>
</protein>
<evidence type="ECO:0000256" key="5">
    <source>
        <dbReference type="SAM" id="MobiDB-lite"/>
    </source>
</evidence>
<dbReference type="PANTHER" id="PTHR14955">
    <property type="entry name" value="RETINOIC ACID INDUCED 1/TRANSCRIPTION FACTOR 20"/>
    <property type="match status" value="1"/>
</dbReference>
<dbReference type="InterPro" id="IPR034732">
    <property type="entry name" value="EPHD"/>
</dbReference>
<evidence type="ECO:0000256" key="3">
    <source>
        <dbReference type="ARBA" id="ARBA00022771"/>
    </source>
</evidence>
<feature type="region of interest" description="Disordered" evidence="5">
    <location>
        <begin position="243"/>
        <end position="346"/>
    </location>
</feature>
<feature type="compositionally biased region" description="Basic residues" evidence="5">
    <location>
        <begin position="278"/>
        <end position="289"/>
    </location>
</feature>
<evidence type="ECO:0000256" key="1">
    <source>
        <dbReference type="ARBA" id="ARBA00022553"/>
    </source>
</evidence>
<dbReference type="InterPro" id="IPR001965">
    <property type="entry name" value="Znf_PHD"/>
</dbReference>
<dbReference type="EMBL" id="CAXLJL010000390">
    <property type="protein sequence ID" value="CAL5137432.1"/>
    <property type="molecule type" value="Genomic_DNA"/>
</dbReference>
<sequence length="701" mass="74052">MMKANSFLRNKMPLLSDFKLSGSVAGLSVSTGLPQMSCTNPCDSCDTSPPPPALSPASSSPTHLANSLFNQTASPSPPVIVAEINSHSSESSRAPSEGKKYCHPSLISVPDNLPDQRRLPRYAGTGYMMNNASIASRISSSLSSSSSSSSSTSSSSAVNYCGETAANGLPILEKISIALGSPHKSLTEPIPASRVDEAKITESEGVSATSERAYPDPTESQKTPLRATDVAQPVFSSAVNSFKETQSDGVISKAASAGDDKPARRKRPTPRGSARKTTSAKRKCKARRKVYSDSDSEPIVLCQGRSRGRSDAAASIRRVRQTVRGGRSSTRADRSGTAPVHSSAEAGNRRYLESPFLCLCQSGGTVSNISRLSELFSQPRSALSSVSTTDNGVSNESVEAAALPAHIISPALRGFTGQHLNSNSSTSQFSIPPSCPLHATLQGAESTTAEKSVNLAETRSIFSGITYRPSLPSKSRDFKVSPELTTDSPWLCCFCGRDSSFFELGSLYGPYRISEAELAQLPPETVASPPPTRPPLDSSPASSSSHATHSTGRSSKAFRSGIITSTVTRSAAAQGRTTVANMGALRLVIKAPKPNCTSPVTTVHKPSDHPRVGANGAVWSHLECILWAPGTYIIGDGNIGGLGEALQLALDAVCSYCDKRGAILSCCSRGCNLSYHFYCALRADCQFNQDQYTVLCKKHSI</sequence>
<keyword evidence="4" id="KW-0862">Zinc</keyword>
<evidence type="ECO:0000259" key="6">
    <source>
        <dbReference type="PROSITE" id="PS51805"/>
    </source>
</evidence>
<feature type="region of interest" description="Disordered" evidence="5">
    <location>
        <begin position="85"/>
        <end position="116"/>
    </location>
</feature>
<evidence type="ECO:0000256" key="4">
    <source>
        <dbReference type="ARBA" id="ARBA00022833"/>
    </source>
</evidence>
<evidence type="ECO:0000313" key="8">
    <source>
        <dbReference type="Proteomes" id="UP001497525"/>
    </source>
</evidence>
<feature type="domain" description="PHD-type" evidence="6">
    <location>
        <begin position="587"/>
        <end position="700"/>
    </location>
</feature>
<keyword evidence="2" id="KW-0479">Metal-binding</keyword>
<reference evidence="7" key="1">
    <citation type="submission" date="2024-06" db="EMBL/GenBank/DDBJ databases">
        <authorList>
            <person name="Liu X."/>
            <person name="Lenzi L."/>
            <person name="Haldenby T S."/>
            <person name="Uol C."/>
        </authorList>
    </citation>
    <scope>NUCLEOTIDE SEQUENCE</scope>
</reference>
<feature type="compositionally biased region" description="Low complexity" evidence="5">
    <location>
        <begin position="86"/>
        <end position="95"/>
    </location>
</feature>
<dbReference type="Pfam" id="PF13771">
    <property type="entry name" value="zf-HC5HC2H"/>
    <property type="match status" value="1"/>
</dbReference>
<organism evidence="7 8">
    <name type="scientific">Calicophoron daubneyi</name>
    <name type="common">Rumen fluke</name>
    <name type="synonym">Paramphistomum daubneyi</name>
    <dbReference type="NCBI Taxonomy" id="300641"/>
    <lineage>
        <taxon>Eukaryota</taxon>
        <taxon>Metazoa</taxon>
        <taxon>Spiralia</taxon>
        <taxon>Lophotrochozoa</taxon>
        <taxon>Platyhelminthes</taxon>
        <taxon>Trematoda</taxon>
        <taxon>Digenea</taxon>
        <taxon>Plagiorchiida</taxon>
        <taxon>Pronocephalata</taxon>
        <taxon>Paramphistomoidea</taxon>
        <taxon>Paramphistomidae</taxon>
        <taxon>Calicophoron</taxon>
    </lineage>
</organism>
<feature type="region of interest" description="Disordered" evidence="5">
    <location>
        <begin position="523"/>
        <end position="557"/>
    </location>
</feature>
<keyword evidence="3" id="KW-0863">Zinc-finger</keyword>
<dbReference type="Proteomes" id="UP001497525">
    <property type="component" value="Unassembled WGS sequence"/>
</dbReference>
<dbReference type="GO" id="GO:0005634">
    <property type="term" value="C:nucleus"/>
    <property type="evidence" value="ECO:0007669"/>
    <property type="project" value="TreeGrafter"/>
</dbReference>
<dbReference type="InterPro" id="IPR013083">
    <property type="entry name" value="Znf_RING/FYVE/PHD"/>
</dbReference>
<dbReference type="PROSITE" id="PS51805">
    <property type="entry name" value="EPHD"/>
    <property type="match status" value="1"/>
</dbReference>
<feature type="region of interest" description="Disordered" evidence="5">
    <location>
        <begin position="183"/>
        <end position="226"/>
    </location>
</feature>
<evidence type="ECO:0000256" key="2">
    <source>
        <dbReference type="ARBA" id="ARBA00022723"/>
    </source>
</evidence>
<dbReference type="AlphaFoldDB" id="A0AAV2TLY2"/>
<evidence type="ECO:0000313" key="7">
    <source>
        <dbReference type="EMBL" id="CAL5137432.1"/>
    </source>
</evidence>
<dbReference type="GO" id="GO:0006357">
    <property type="term" value="P:regulation of transcription by RNA polymerase II"/>
    <property type="evidence" value="ECO:0007669"/>
    <property type="project" value="TreeGrafter"/>
</dbReference>
<dbReference type="Gene3D" id="3.30.40.10">
    <property type="entry name" value="Zinc/RING finger domain, C3HC4 (zinc finger)"/>
    <property type="match status" value="1"/>
</dbReference>
<accession>A0AAV2TLY2</accession>
<proteinExistence type="predicted"/>
<name>A0AAV2TLY2_CALDB</name>
<dbReference type="GO" id="GO:0008270">
    <property type="term" value="F:zinc ion binding"/>
    <property type="evidence" value="ECO:0007669"/>
    <property type="project" value="UniProtKB-KW"/>
</dbReference>